<dbReference type="Proteomes" id="UP001162880">
    <property type="component" value="Unassembled WGS sequence"/>
</dbReference>
<keyword evidence="8" id="KW-1185">Reference proteome</keyword>
<comment type="subcellular location">
    <subcellularLocation>
        <location evidence="1">Membrane</location>
        <topology evidence="1">Multi-pass membrane protein</topology>
    </subcellularLocation>
</comment>
<dbReference type="Pfam" id="PF07690">
    <property type="entry name" value="MFS_1"/>
    <property type="match status" value="1"/>
</dbReference>
<dbReference type="EMBL" id="JALHLE010000029">
    <property type="protein sequence ID" value="MCJ2180196.1"/>
    <property type="molecule type" value="Genomic_DNA"/>
</dbReference>
<organism evidence="7 8">
    <name type="scientific">Novosphingobium album</name>
    <name type="common">ex Hu et al. 2023</name>
    <dbReference type="NCBI Taxonomy" id="2930093"/>
    <lineage>
        <taxon>Bacteria</taxon>
        <taxon>Pseudomonadati</taxon>
        <taxon>Pseudomonadota</taxon>
        <taxon>Alphaproteobacteria</taxon>
        <taxon>Sphingomonadales</taxon>
        <taxon>Sphingomonadaceae</taxon>
        <taxon>Novosphingobium</taxon>
    </lineage>
</organism>
<sequence>MTVLNDPAAILAKSSMTRAQVIAVGLATLLNALDGFDVLSISFAAPGIATQFGIDRAALGVVLSMELIGMAVGALVLGNAADKIGRRPMLLSCLAVMSAGMALAATSDSIAILSAYRLFTGFGIGGMLATTAAVVAEFANARYRNLAVAIMAGGYPVGAVVGGSIASALLSGGGTWHSIFVFGAIATAAFVPLILWLMPETIAFLVLRHGPAGLSIVNRQLEKLGHRSADHIPELEPGTQKVRWRELFGPGLASVSILLLIAYFMHIMTFYFFVKWVPKLVVDMGFEAGTAGSVLVWANVGGASGSLVLSLFTQRFPVRTLTILAMIAGAGAVIWFGQPHSDIATLSVIAGTAGFFVNGATAGIYAMFAQSYPARLRASGTGMVIGFGRGGAALGPIVAGFLLASGLTLPWLATIMACGSLIAALALTVLRYREHGVA</sequence>
<dbReference type="InterPro" id="IPR020846">
    <property type="entry name" value="MFS_dom"/>
</dbReference>
<feature type="domain" description="Major facilitator superfamily (MFS) profile" evidence="6">
    <location>
        <begin position="23"/>
        <end position="435"/>
    </location>
</feature>
<feature type="transmembrane region" description="Helical" evidence="5">
    <location>
        <begin position="146"/>
        <end position="170"/>
    </location>
</feature>
<dbReference type="Gene3D" id="1.20.1250.20">
    <property type="entry name" value="MFS general substrate transporter like domains"/>
    <property type="match status" value="1"/>
</dbReference>
<feature type="transmembrane region" description="Helical" evidence="5">
    <location>
        <begin position="294"/>
        <end position="313"/>
    </location>
</feature>
<dbReference type="PROSITE" id="PS50850">
    <property type="entry name" value="MFS"/>
    <property type="match status" value="1"/>
</dbReference>
<evidence type="ECO:0000256" key="5">
    <source>
        <dbReference type="SAM" id="Phobius"/>
    </source>
</evidence>
<feature type="transmembrane region" description="Helical" evidence="5">
    <location>
        <begin position="251"/>
        <end position="274"/>
    </location>
</feature>
<feature type="transmembrane region" description="Helical" evidence="5">
    <location>
        <begin position="409"/>
        <end position="430"/>
    </location>
</feature>
<evidence type="ECO:0000256" key="1">
    <source>
        <dbReference type="ARBA" id="ARBA00004141"/>
    </source>
</evidence>
<feature type="transmembrane region" description="Helical" evidence="5">
    <location>
        <begin position="320"/>
        <end position="337"/>
    </location>
</feature>
<gene>
    <name evidence="7" type="ORF">MTR64_16615</name>
</gene>
<dbReference type="PANTHER" id="PTHR23508:SF10">
    <property type="entry name" value="CARBOXYLIC ACID TRANSPORTER PROTEIN HOMOLOG"/>
    <property type="match status" value="1"/>
</dbReference>
<accession>A0ABT0B5N8</accession>
<evidence type="ECO:0000259" key="6">
    <source>
        <dbReference type="PROSITE" id="PS50850"/>
    </source>
</evidence>
<comment type="caution">
    <text evidence="7">The sequence shown here is derived from an EMBL/GenBank/DDBJ whole genome shotgun (WGS) entry which is preliminary data.</text>
</comment>
<evidence type="ECO:0000256" key="4">
    <source>
        <dbReference type="ARBA" id="ARBA00023136"/>
    </source>
</evidence>
<feature type="transmembrane region" description="Helical" evidence="5">
    <location>
        <begin position="118"/>
        <end position="139"/>
    </location>
</feature>
<evidence type="ECO:0000256" key="3">
    <source>
        <dbReference type="ARBA" id="ARBA00022989"/>
    </source>
</evidence>
<feature type="transmembrane region" description="Helical" evidence="5">
    <location>
        <begin position="57"/>
        <end position="77"/>
    </location>
</feature>
<feature type="transmembrane region" description="Helical" evidence="5">
    <location>
        <begin position="343"/>
        <end position="368"/>
    </location>
</feature>
<dbReference type="PROSITE" id="PS00216">
    <property type="entry name" value="SUGAR_TRANSPORT_1"/>
    <property type="match status" value="1"/>
</dbReference>
<reference evidence="7" key="1">
    <citation type="submission" date="2022-03" db="EMBL/GenBank/DDBJ databases">
        <title>Identification of a novel bacterium isolated from mangrove sediments.</title>
        <authorList>
            <person name="Pan X."/>
        </authorList>
    </citation>
    <scope>NUCLEOTIDE SEQUENCE</scope>
    <source>
        <strain evidence="7">B2580</strain>
    </source>
</reference>
<dbReference type="RefSeq" id="WP_243995594.1">
    <property type="nucleotide sequence ID" value="NZ_JALHLE010000029.1"/>
</dbReference>
<name>A0ABT0B5N8_9SPHN</name>
<keyword evidence="3 5" id="KW-1133">Transmembrane helix</keyword>
<keyword evidence="2 5" id="KW-0812">Transmembrane</keyword>
<feature type="transmembrane region" description="Helical" evidence="5">
    <location>
        <begin position="21"/>
        <end position="45"/>
    </location>
</feature>
<feature type="transmembrane region" description="Helical" evidence="5">
    <location>
        <begin position="89"/>
        <end position="112"/>
    </location>
</feature>
<dbReference type="PANTHER" id="PTHR23508">
    <property type="entry name" value="CARBOXYLIC ACID TRANSPORTER PROTEIN HOMOLOG"/>
    <property type="match status" value="1"/>
</dbReference>
<dbReference type="SUPFAM" id="SSF103473">
    <property type="entry name" value="MFS general substrate transporter"/>
    <property type="match status" value="1"/>
</dbReference>
<feature type="transmembrane region" description="Helical" evidence="5">
    <location>
        <begin position="176"/>
        <end position="198"/>
    </location>
</feature>
<evidence type="ECO:0000313" key="8">
    <source>
        <dbReference type="Proteomes" id="UP001162880"/>
    </source>
</evidence>
<dbReference type="InterPro" id="IPR036259">
    <property type="entry name" value="MFS_trans_sf"/>
</dbReference>
<evidence type="ECO:0000313" key="7">
    <source>
        <dbReference type="EMBL" id="MCJ2180196.1"/>
    </source>
</evidence>
<dbReference type="InterPro" id="IPR011701">
    <property type="entry name" value="MFS"/>
</dbReference>
<evidence type="ECO:0000256" key="2">
    <source>
        <dbReference type="ARBA" id="ARBA00022692"/>
    </source>
</evidence>
<feature type="transmembrane region" description="Helical" evidence="5">
    <location>
        <begin position="380"/>
        <end position="403"/>
    </location>
</feature>
<dbReference type="InterPro" id="IPR005829">
    <property type="entry name" value="Sugar_transporter_CS"/>
</dbReference>
<protein>
    <submittedName>
        <fullName evidence="7">MFS transporter</fullName>
    </submittedName>
</protein>
<keyword evidence="4 5" id="KW-0472">Membrane</keyword>
<proteinExistence type="predicted"/>